<dbReference type="GO" id="GO:0003824">
    <property type="term" value="F:catalytic activity"/>
    <property type="evidence" value="ECO:0007669"/>
    <property type="project" value="InterPro"/>
</dbReference>
<dbReference type="AlphaFoldDB" id="A0A173SWZ6"/>
<keyword evidence="5" id="KW-0411">Iron-sulfur</keyword>
<dbReference type="InterPro" id="IPR007197">
    <property type="entry name" value="rSAM"/>
</dbReference>
<evidence type="ECO:0000259" key="6">
    <source>
        <dbReference type="PROSITE" id="PS51918"/>
    </source>
</evidence>
<evidence type="ECO:0000256" key="3">
    <source>
        <dbReference type="ARBA" id="ARBA00022723"/>
    </source>
</evidence>
<dbReference type="GO" id="GO:0051536">
    <property type="term" value="F:iron-sulfur cluster binding"/>
    <property type="evidence" value="ECO:0007669"/>
    <property type="project" value="UniProtKB-KW"/>
</dbReference>
<protein>
    <submittedName>
        <fullName evidence="7">Coproporphyrinogen III oxidase</fullName>
    </submittedName>
</protein>
<organism evidence="7 8">
    <name type="scientific">Roseburia faecis</name>
    <dbReference type="NCBI Taxonomy" id="301302"/>
    <lineage>
        <taxon>Bacteria</taxon>
        <taxon>Bacillati</taxon>
        <taxon>Bacillota</taxon>
        <taxon>Clostridia</taxon>
        <taxon>Lachnospirales</taxon>
        <taxon>Lachnospiraceae</taxon>
        <taxon>Roseburia</taxon>
    </lineage>
</organism>
<sequence length="311" mass="35637">MHYTGTIWRPPYEADSLLLEVTAGCTHHKCKFCTLYSDLPFKFRMSPIEDIENDLLEAQVLRTNPYSKMLIRLQGKDDPDPIRRVFLTGANPFVLKTEKLLEIASLIHKYFPSVNSIGCFARITDSANKTDDELICLHRAGYNGLTIGVETADDKALAFMRKGYNSKDILTQCKRLEQADIEYGFFYLTGISGKGKGEAGAKASARVFNQLHPFLIGPNMLTIYPESDLYQEIQNVNWEEESEIEKYQELRTLVENLNIPTYFAAMGASNAFQLRGRLPEDKEQLLETLDRIICEVSEEELRYYRRNLPHL</sequence>
<dbReference type="SFLD" id="SFLDG01082">
    <property type="entry name" value="B12-binding_domain_containing"/>
    <property type="match status" value="1"/>
</dbReference>
<dbReference type="Pfam" id="PF04055">
    <property type="entry name" value="Radical_SAM"/>
    <property type="match status" value="1"/>
</dbReference>
<dbReference type="RefSeq" id="WP_055262540.1">
    <property type="nucleotide sequence ID" value="NZ_CYXV01000006.1"/>
</dbReference>
<comment type="cofactor">
    <cofactor evidence="1">
        <name>[4Fe-4S] cluster</name>
        <dbReference type="ChEBI" id="CHEBI:49883"/>
    </cofactor>
</comment>
<evidence type="ECO:0000256" key="4">
    <source>
        <dbReference type="ARBA" id="ARBA00023004"/>
    </source>
</evidence>
<gene>
    <name evidence="7" type="ORF">ERS852420_01750</name>
</gene>
<dbReference type="InterPro" id="IPR013785">
    <property type="entry name" value="Aldolase_TIM"/>
</dbReference>
<dbReference type="GO" id="GO:0046872">
    <property type="term" value="F:metal ion binding"/>
    <property type="evidence" value="ECO:0007669"/>
    <property type="project" value="UniProtKB-KW"/>
</dbReference>
<keyword evidence="2" id="KW-0949">S-adenosyl-L-methionine</keyword>
<dbReference type="SUPFAM" id="SSF102114">
    <property type="entry name" value="Radical SAM enzymes"/>
    <property type="match status" value="1"/>
</dbReference>
<reference evidence="7 8" key="1">
    <citation type="submission" date="2015-09" db="EMBL/GenBank/DDBJ databases">
        <authorList>
            <consortium name="Pathogen Informatics"/>
        </authorList>
    </citation>
    <scope>NUCLEOTIDE SEQUENCE [LARGE SCALE GENOMIC DNA]</scope>
    <source>
        <strain evidence="7 8">2789STDY5608863</strain>
    </source>
</reference>
<dbReference type="InterPro" id="IPR051198">
    <property type="entry name" value="BchE-like"/>
</dbReference>
<evidence type="ECO:0000313" key="7">
    <source>
        <dbReference type="EMBL" id="CUM95204.1"/>
    </source>
</evidence>
<dbReference type="InterPro" id="IPR058240">
    <property type="entry name" value="rSAM_sf"/>
</dbReference>
<dbReference type="SFLD" id="SFLDG01095">
    <property type="entry name" value="Uncharacterised_Radical_SAM_Su"/>
    <property type="match status" value="1"/>
</dbReference>
<dbReference type="SMART" id="SM00729">
    <property type="entry name" value="Elp3"/>
    <property type="match status" value="1"/>
</dbReference>
<evidence type="ECO:0000256" key="2">
    <source>
        <dbReference type="ARBA" id="ARBA00022691"/>
    </source>
</evidence>
<keyword evidence="3" id="KW-0479">Metal-binding</keyword>
<dbReference type="PROSITE" id="PS51918">
    <property type="entry name" value="RADICAL_SAM"/>
    <property type="match status" value="1"/>
</dbReference>
<evidence type="ECO:0000256" key="5">
    <source>
        <dbReference type="ARBA" id="ARBA00023014"/>
    </source>
</evidence>
<proteinExistence type="predicted"/>
<evidence type="ECO:0000313" key="8">
    <source>
        <dbReference type="Proteomes" id="UP000095495"/>
    </source>
</evidence>
<dbReference type="CDD" id="cd01335">
    <property type="entry name" value="Radical_SAM"/>
    <property type="match status" value="1"/>
</dbReference>
<dbReference type="PANTHER" id="PTHR43409:SF4">
    <property type="entry name" value="RADICAL SAM SUPERFAMILY PROTEIN"/>
    <property type="match status" value="1"/>
</dbReference>
<dbReference type="Proteomes" id="UP000095495">
    <property type="component" value="Unassembled WGS sequence"/>
</dbReference>
<feature type="domain" description="Radical SAM core" evidence="6">
    <location>
        <begin position="11"/>
        <end position="260"/>
    </location>
</feature>
<dbReference type="InterPro" id="IPR006638">
    <property type="entry name" value="Elp3/MiaA/NifB-like_rSAM"/>
</dbReference>
<evidence type="ECO:0000256" key="1">
    <source>
        <dbReference type="ARBA" id="ARBA00001966"/>
    </source>
</evidence>
<accession>A0A173SWZ6</accession>
<dbReference type="Gene3D" id="3.20.20.70">
    <property type="entry name" value="Aldolase class I"/>
    <property type="match status" value="1"/>
</dbReference>
<keyword evidence="4" id="KW-0408">Iron</keyword>
<dbReference type="EMBL" id="CYXV01000006">
    <property type="protein sequence ID" value="CUM95204.1"/>
    <property type="molecule type" value="Genomic_DNA"/>
</dbReference>
<name>A0A173SWZ6_9FIRM</name>
<dbReference type="SFLD" id="SFLDS00029">
    <property type="entry name" value="Radical_SAM"/>
    <property type="match status" value="1"/>
</dbReference>
<dbReference type="PANTHER" id="PTHR43409">
    <property type="entry name" value="ANAEROBIC MAGNESIUM-PROTOPORPHYRIN IX MONOMETHYL ESTER CYCLASE-RELATED"/>
    <property type="match status" value="1"/>
</dbReference>